<name>A0A177G0I7_9PROT</name>
<protein>
    <submittedName>
        <fullName evidence="1">Uncharacterized protein</fullName>
    </submittedName>
</protein>
<comment type="caution">
    <text evidence="1">The sequence shown here is derived from an EMBL/GenBank/DDBJ whole genome shotgun (WGS) entry which is preliminary data.</text>
</comment>
<dbReference type="Proteomes" id="UP000077349">
    <property type="component" value="Unassembled WGS sequence"/>
</dbReference>
<accession>A0A177G0I7</accession>
<dbReference type="PATRIC" id="fig|178901.16.peg.4357"/>
<dbReference type="AlphaFoldDB" id="A0A177G0I7"/>
<evidence type="ECO:0000313" key="2">
    <source>
        <dbReference type="Proteomes" id="UP000077349"/>
    </source>
</evidence>
<evidence type="ECO:0000313" key="1">
    <source>
        <dbReference type="EMBL" id="OAG73920.1"/>
    </source>
</evidence>
<reference evidence="1 2" key="1">
    <citation type="submission" date="2016-03" db="EMBL/GenBank/DDBJ databases">
        <title>Draft genome sequence of Acetobacter malorum CECT 7742, a strain isolated from strawberry vinegar.</title>
        <authorList>
            <person name="Sainz F."/>
            <person name="Mas A."/>
            <person name="Torija M.J."/>
        </authorList>
    </citation>
    <scope>NUCLEOTIDE SEQUENCE [LARGE SCALE GENOMIC DNA]</scope>
    <source>
        <strain evidence="1 2">CECT 7742</strain>
    </source>
</reference>
<gene>
    <name evidence="1" type="ORF">Amal_03991</name>
</gene>
<organism evidence="1 2">
    <name type="scientific">Acetobacter malorum</name>
    <dbReference type="NCBI Taxonomy" id="178901"/>
    <lineage>
        <taxon>Bacteria</taxon>
        <taxon>Pseudomonadati</taxon>
        <taxon>Pseudomonadota</taxon>
        <taxon>Alphaproteobacteria</taxon>
        <taxon>Acetobacterales</taxon>
        <taxon>Acetobacteraceae</taxon>
        <taxon>Acetobacter</taxon>
    </lineage>
</organism>
<dbReference type="EMBL" id="LVHD01000249">
    <property type="protein sequence ID" value="OAG73920.1"/>
    <property type="molecule type" value="Genomic_DNA"/>
</dbReference>
<sequence length="51" mass="5868">MDLCLEEDDRRFAGYDPRLLRPTTAPAIARVIRDVGRGWQFVSGLVRANRH</sequence>
<proteinExistence type="predicted"/>